<sequence length="286" mass="32766">MGLQTQTNTLRKMNALNQNGVDVQGAGNHMRELARETIAVMKQLEKARRVYTDAEMEGATRMNKYLRKMDEEYRDPDEPPMTMGAVKLGTVNVIRETKTEQATKEINFTKMLTLFRNHPDLKYLTTADGKKALPITALKATGGRAHANYTVQKITQGMLHLCPYTCEAQPNDVNKPGNHWDQEGNRRLKPEYVQQRKQGELEKYTTSTRNMSVIRDWPAQIKALREAGNNLKNIMQLLSMYPLANQTKHFKDADVEWTEQEKETLGIGPDDQEREEDDVMGEWNPP</sequence>
<proteinExistence type="predicted"/>
<comment type="caution">
    <text evidence="2">The sequence shown here is derived from an EMBL/GenBank/DDBJ whole genome shotgun (WGS) entry which is preliminary data.</text>
</comment>
<gene>
    <name evidence="2" type="ORF">CYMTET_43136</name>
</gene>
<protein>
    <submittedName>
        <fullName evidence="2">Uncharacterized protein</fullName>
    </submittedName>
</protein>
<evidence type="ECO:0000313" key="2">
    <source>
        <dbReference type="EMBL" id="KAK3247364.1"/>
    </source>
</evidence>
<evidence type="ECO:0000256" key="1">
    <source>
        <dbReference type="SAM" id="MobiDB-lite"/>
    </source>
</evidence>
<dbReference type="Proteomes" id="UP001190700">
    <property type="component" value="Unassembled WGS sequence"/>
</dbReference>
<accession>A0AAE0C3V7</accession>
<organism evidence="2 3">
    <name type="scientific">Cymbomonas tetramitiformis</name>
    <dbReference type="NCBI Taxonomy" id="36881"/>
    <lineage>
        <taxon>Eukaryota</taxon>
        <taxon>Viridiplantae</taxon>
        <taxon>Chlorophyta</taxon>
        <taxon>Pyramimonadophyceae</taxon>
        <taxon>Pyramimonadales</taxon>
        <taxon>Pyramimonadaceae</taxon>
        <taxon>Cymbomonas</taxon>
    </lineage>
</organism>
<dbReference type="EMBL" id="LGRX02029039">
    <property type="protein sequence ID" value="KAK3247364.1"/>
    <property type="molecule type" value="Genomic_DNA"/>
</dbReference>
<evidence type="ECO:0000313" key="3">
    <source>
        <dbReference type="Proteomes" id="UP001190700"/>
    </source>
</evidence>
<dbReference type="AlphaFoldDB" id="A0AAE0C3V7"/>
<name>A0AAE0C3V7_9CHLO</name>
<reference evidence="2 3" key="1">
    <citation type="journal article" date="2015" name="Genome Biol. Evol.">
        <title>Comparative Genomics of a Bacterivorous Green Alga Reveals Evolutionary Causalities and Consequences of Phago-Mixotrophic Mode of Nutrition.</title>
        <authorList>
            <person name="Burns J.A."/>
            <person name="Paasch A."/>
            <person name="Narechania A."/>
            <person name="Kim E."/>
        </authorList>
    </citation>
    <scope>NUCLEOTIDE SEQUENCE [LARGE SCALE GENOMIC DNA]</scope>
    <source>
        <strain evidence="2 3">PLY_AMNH</strain>
    </source>
</reference>
<feature type="compositionally biased region" description="Acidic residues" evidence="1">
    <location>
        <begin position="270"/>
        <end position="280"/>
    </location>
</feature>
<keyword evidence="3" id="KW-1185">Reference proteome</keyword>
<feature type="region of interest" description="Disordered" evidence="1">
    <location>
        <begin position="258"/>
        <end position="286"/>
    </location>
</feature>